<dbReference type="RefSeq" id="WP_141163560.1">
    <property type="nucleotide sequence ID" value="NZ_VHQG01000002.1"/>
</dbReference>
<dbReference type="Proteomes" id="UP000316252">
    <property type="component" value="Unassembled WGS sequence"/>
</dbReference>
<dbReference type="PROSITE" id="PS51257">
    <property type="entry name" value="PROKAR_LIPOPROTEIN"/>
    <property type="match status" value="1"/>
</dbReference>
<feature type="chain" id="PRO_5039466869" description="DUF3558 domain-containing protein" evidence="2">
    <location>
        <begin position="23"/>
        <end position="361"/>
    </location>
</feature>
<dbReference type="OrthoDB" id="5116378at2"/>
<accession>A0A506XTQ0</accession>
<evidence type="ECO:0000313" key="3">
    <source>
        <dbReference type="EMBL" id="TPW76204.1"/>
    </source>
</evidence>
<organism evidence="3 4">
    <name type="scientific">Schumannella soli</name>
    <dbReference type="NCBI Taxonomy" id="2590779"/>
    <lineage>
        <taxon>Bacteria</taxon>
        <taxon>Bacillati</taxon>
        <taxon>Actinomycetota</taxon>
        <taxon>Actinomycetes</taxon>
        <taxon>Micrococcales</taxon>
        <taxon>Microbacteriaceae</taxon>
        <taxon>Schumannella</taxon>
    </lineage>
</organism>
<proteinExistence type="predicted"/>
<keyword evidence="2" id="KW-0732">Signal</keyword>
<dbReference type="EMBL" id="VHQG01000002">
    <property type="protein sequence ID" value="TPW76204.1"/>
    <property type="molecule type" value="Genomic_DNA"/>
</dbReference>
<feature type="region of interest" description="Disordered" evidence="1">
    <location>
        <begin position="197"/>
        <end position="222"/>
    </location>
</feature>
<evidence type="ECO:0008006" key="5">
    <source>
        <dbReference type="Google" id="ProtNLM"/>
    </source>
</evidence>
<keyword evidence="4" id="KW-1185">Reference proteome</keyword>
<reference evidence="3 4" key="1">
    <citation type="submission" date="2019-06" db="EMBL/GenBank/DDBJ databases">
        <authorList>
            <person name="Li F."/>
        </authorList>
    </citation>
    <scope>NUCLEOTIDE SEQUENCE [LARGE SCALE GENOMIC DNA]</scope>
    <source>
        <strain evidence="3 4">10F1D-1</strain>
    </source>
</reference>
<feature type="signal peptide" evidence="2">
    <location>
        <begin position="1"/>
        <end position="22"/>
    </location>
</feature>
<protein>
    <recommendedName>
        <fullName evidence="5">DUF3558 domain-containing protein</fullName>
    </recommendedName>
</protein>
<comment type="caution">
    <text evidence="3">The sequence shown here is derived from an EMBL/GenBank/DDBJ whole genome shotgun (WGS) entry which is preliminary data.</text>
</comment>
<name>A0A506XTQ0_9MICO</name>
<gene>
    <name evidence="3" type="ORF">FJ657_10430</name>
</gene>
<sequence>MSDPLPRVSLAIGALAVVALLAACTASPGTEPMSPRPTPSSSPAALGCADLADEGTIGAAIGGAAAAVDPVATMISAGVDAVAATAIPAAGGLQCAWRGAPISGFTPVLTALLLPDPDARWTGMLFGDAPATATRTFGSHTVVASSGDPGFGATARIGGTWVFLERTFPPEATGDPGADHDLDAAFTAIFDAAAAEGARLAPPSSPADPSSPSASPATGGATADCEAALDSGALGAALGAPASYVAQPARPELLTIQESAMQRVGDLDCFAGSVTQSVKIVRGHGRAAAVAQLKPGFGDAAGITFAPAKLAGLTRKEWAVDDGCTADSACAVIFVHGGDLYEVDYARGSVAVAEALIAQDG</sequence>
<evidence type="ECO:0000313" key="4">
    <source>
        <dbReference type="Proteomes" id="UP000316252"/>
    </source>
</evidence>
<evidence type="ECO:0000256" key="1">
    <source>
        <dbReference type="SAM" id="MobiDB-lite"/>
    </source>
</evidence>
<evidence type="ECO:0000256" key="2">
    <source>
        <dbReference type="SAM" id="SignalP"/>
    </source>
</evidence>
<dbReference type="AlphaFoldDB" id="A0A506XTQ0"/>